<protein>
    <submittedName>
        <fullName evidence="2">Uncharacterized protein</fullName>
    </submittedName>
</protein>
<name>A0A8T0XY35_9STRA</name>
<accession>A0A8T0XY35</accession>
<dbReference type="EMBL" id="RCMG01002536">
    <property type="protein sequence ID" value="KAG2808980.1"/>
    <property type="molecule type" value="Genomic_DNA"/>
</dbReference>
<feature type="region of interest" description="Disordered" evidence="1">
    <location>
        <begin position="61"/>
        <end position="164"/>
    </location>
</feature>
<evidence type="ECO:0000256" key="1">
    <source>
        <dbReference type="SAM" id="MobiDB-lite"/>
    </source>
</evidence>
<dbReference type="Proteomes" id="UP000735874">
    <property type="component" value="Unassembled WGS sequence"/>
</dbReference>
<dbReference type="AlphaFoldDB" id="A0A8T0XY35"/>
<comment type="caution">
    <text evidence="2">The sequence shown here is derived from an EMBL/GenBank/DDBJ whole genome shotgun (WGS) entry which is preliminary data.</text>
</comment>
<evidence type="ECO:0000313" key="2">
    <source>
        <dbReference type="EMBL" id="KAG2808980.1"/>
    </source>
</evidence>
<evidence type="ECO:0000313" key="3">
    <source>
        <dbReference type="Proteomes" id="UP000735874"/>
    </source>
</evidence>
<gene>
    <name evidence="2" type="ORF">PC113_g23919</name>
</gene>
<proteinExistence type="predicted"/>
<feature type="compositionally biased region" description="Low complexity" evidence="1">
    <location>
        <begin position="65"/>
        <end position="130"/>
    </location>
</feature>
<dbReference type="VEuPathDB" id="FungiDB:PC110_g23277"/>
<organism evidence="2 3">
    <name type="scientific">Phytophthora cactorum</name>
    <dbReference type="NCBI Taxonomy" id="29920"/>
    <lineage>
        <taxon>Eukaryota</taxon>
        <taxon>Sar</taxon>
        <taxon>Stramenopiles</taxon>
        <taxon>Oomycota</taxon>
        <taxon>Peronosporomycetes</taxon>
        <taxon>Peronosporales</taxon>
        <taxon>Peronosporaceae</taxon>
        <taxon>Phytophthora</taxon>
    </lineage>
</organism>
<reference evidence="2" key="1">
    <citation type="submission" date="2018-10" db="EMBL/GenBank/DDBJ databases">
        <title>Effector identification in a new, highly contiguous assembly of the strawberry crown rot pathogen Phytophthora cactorum.</title>
        <authorList>
            <person name="Armitage A.D."/>
            <person name="Nellist C.F."/>
            <person name="Bates H."/>
            <person name="Vickerstaff R.J."/>
            <person name="Harrison R.J."/>
        </authorList>
    </citation>
    <scope>NUCLEOTIDE SEQUENCE</scope>
    <source>
        <strain evidence="2">15-7</strain>
    </source>
</reference>
<sequence>MPLYTGNDGALYAASSNDECSSYLGRSCVANTLIDSGSFDSRNGETALKTIKGVSTFVNYKPDATETTSGSQQQQQQQQEQQPQSSQSNGSKQQSNGSQQQSSQTSGSAQQQSSQTSDSDQQQTKQTSGSEQQELQSRKLAVQTSDLEKEWQQTTGNFGVGKLD</sequence>